<accession>A0A0K1EB41</accession>
<dbReference type="PATRIC" id="fig|52.7.peg.2214"/>
<dbReference type="KEGG" id="ccro:CMC5_020550"/>
<dbReference type="OrthoDB" id="7107813at2"/>
<name>A0A0K1EB41_CHOCO</name>
<dbReference type="EMBL" id="CP012159">
    <property type="protein sequence ID" value="AKT37912.1"/>
    <property type="molecule type" value="Genomic_DNA"/>
</dbReference>
<dbReference type="AlphaFoldDB" id="A0A0K1EB41"/>
<sequence length="249" mass="28198">MNQHGWTFESLFRWAWQRDFGTTPEQSVQRFTDQVSGRSRSCDLSTSPMTTSLSEMLERFKEHIKKTCLERNIDARAVAGAIAWEYEENKLGRHSDWVQYHAHRLVGASVGNGIGWGSIHDDVAAQMDPMASPTRLQCMRLEAQSAIEMVARLMSEQATNYFELTDGIWIRDTPAVLALFFNSSPDTLTRSAATRKPQAAASTDGTITLSVAENPMGRWVQRHLSRFEDFRTLPIPPRGRPIVRVRVQS</sequence>
<organism evidence="1 2">
    <name type="scientific">Chondromyces crocatus</name>
    <dbReference type="NCBI Taxonomy" id="52"/>
    <lineage>
        <taxon>Bacteria</taxon>
        <taxon>Pseudomonadati</taxon>
        <taxon>Myxococcota</taxon>
        <taxon>Polyangia</taxon>
        <taxon>Polyangiales</taxon>
        <taxon>Polyangiaceae</taxon>
        <taxon>Chondromyces</taxon>
    </lineage>
</organism>
<gene>
    <name evidence="1" type="ORF">CMC5_020550</name>
</gene>
<proteinExistence type="predicted"/>
<dbReference type="RefSeq" id="WP_050430215.1">
    <property type="nucleotide sequence ID" value="NZ_CP012159.1"/>
</dbReference>
<dbReference type="Proteomes" id="UP000067626">
    <property type="component" value="Chromosome"/>
</dbReference>
<evidence type="ECO:0000313" key="1">
    <source>
        <dbReference type="EMBL" id="AKT37912.1"/>
    </source>
</evidence>
<protein>
    <submittedName>
        <fullName evidence="1">Uncharacterized protein</fullName>
    </submittedName>
</protein>
<reference evidence="1 2" key="1">
    <citation type="submission" date="2015-07" db="EMBL/GenBank/DDBJ databases">
        <title>Genome analysis of myxobacterium Chondromyces crocatus Cm c5 reveals a high potential for natural compound synthesis and the genetic basis for the loss of fruiting body formation.</title>
        <authorList>
            <person name="Zaburannyi N."/>
            <person name="Bunk B."/>
            <person name="Maier J."/>
            <person name="Overmann J."/>
            <person name="Mueller R."/>
        </authorList>
    </citation>
    <scope>NUCLEOTIDE SEQUENCE [LARGE SCALE GENOMIC DNA]</scope>
    <source>
        <strain evidence="1 2">Cm c5</strain>
    </source>
</reference>
<evidence type="ECO:0000313" key="2">
    <source>
        <dbReference type="Proteomes" id="UP000067626"/>
    </source>
</evidence>
<keyword evidence="2" id="KW-1185">Reference proteome</keyword>